<dbReference type="Proteomes" id="UP000193900">
    <property type="component" value="Unassembled WGS sequence"/>
</dbReference>
<feature type="domain" description="Transport-associated OB type 2" evidence="1">
    <location>
        <begin position="13"/>
        <end position="82"/>
    </location>
</feature>
<keyword evidence="3" id="KW-1185">Reference proteome</keyword>
<dbReference type="EMBL" id="FWFZ01000020">
    <property type="protein sequence ID" value="SLN68253.1"/>
    <property type="molecule type" value="Genomic_DNA"/>
</dbReference>
<dbReference type="SUPFAM" id="SSF50331">
    <property type="entry name" value="MOP-like"/>
    <property type="match status" value="1"/>
</dbReference>
<sequence>MPGLDAGGATRLMARPEQIDIVAPDADGVHLPGKILSRYFNGGHMDYRIASDAGEIAVHASTAQDWAPGTAVGLRFDPDRLWPLEGA</sequence>
<accession>A0A1Y5TNP6</accession>
<dbReference type="AlphaFoldDB" id="A0A1Y5TNP6"/>
<evidence type="ECO:0000259" key="1">
    <source>
        <dbReference type="Pfam" id="PF08402"/>
    </source>
</evidence>
<proteinExistence type="predicted"/>
<protein>
    <submittedName>
        <fullName evidence="2">TOBE domain protein</fullName>
    </submittedName>
</protein>
<dbReference type="InterPro" id="IPR008995">
    <property type="entry name" value="Mo/tungstate-bd_C_term_dom"/>
</dbReference>
<dbReference type="GO" id="GO:0022857">
    <property type="term" value="F:transmembrane transporter activity"/>
    <property type="evidence" value="ECO:0007669"/>
    <property type="project" value="InterPro"/>
</dbReference>
<evidence type="ECO:0000313" key="2">
    <source>
        <dbReference type="EMBL" id="SLN68253.1"/>
    </source>
</evidence>
<gene>
    <name evidence="2" type="ORF">ROA7023_03306</name>
</gene>
<dbReference type="InterPro" id="IPR013611">
    <property type="entry name" value="Transp-assoc_OB_typ2"/>
</dbReference>
<name>A0A1Y5TNP6_9RHOB</name>
<evidence type="ECO:0000313" key="3">
    <source>
        <dbReference type="Proteomes" id="UP000193900"/>
    </source>
</evidence>
<dbReference type="GO" id="GO:0043190">
    <property type="term" value="C:ATP-binding cassette (ABC) transporter complex"/>
    <property type="evidence" value="ECO:0007669"/>
    <property type="project" value="InterPro"/>
</dbReference>
<dbReference type="GO" id="GO:0005524">
    <property type="term" value="F:ATP binding"/>
    <property type="evidence" value="ECO:0007669"/>
    <property type="project" value="InterPro"/>
</dbReference>
<reference evidence="2 3" key="1">
    <citation type="submission" date="2017-03" db="EMBL/GenBank/DDBJ databases">
        <authorList>
            <person name="Afonso C.L."/>
            <person name="Miller P.J."/>
            <person name="Scott M.A."/>
            <person name="Spackman E."/>
            <person name="Goraichik I."/>
            <person name="Dimitrov K.M."/>
            <person name="Suarez D.L."/>
            <person name="Swayne D.E."/>
        </authorList>
    </citation>
    <scope>NUCLEOTIDE SEQUENCE [LARGE SCALE GENOMIC DNA]</scope>
    <source>
        <strain evidence="2 3">CECT 7023</strain>
    </source>
</reference>
<organism evidence="2 3">
    <name type="scientific">Roseisalinus antarcticus</name>
    <dbReference type="NCBI Taxonomy" id="254357"/>
    <lineage>
        <taxon>Bacteria</taxon>
        <taxon>Pseudomonadati</taxon>
        <taxon>Pseudomonadota</taxon>
        <taxon>Alphaproteobacteria</taxon>
        <taxon>Rhodobacterales</taxon>
        <taxon>Roseobacteraceae</taxon>
        <taxon>Roseisalinus</taxon>
    </lineage>
</organism>
<dbReference type="Pfam" id="PF08402">
    <property type="entry name" value="TOBE_2"/>
    <property type="match status" value="1"/>
</dbReference>